<dbReference type="Gene3D" id="3.40.50.12140">
    <property type="entry name" value="Domain of unknown function DUF4159"/>
    <property type="match status" value="1"/>
</dbReference>
<dbReference type="PANTHER" id="PTHR37464">
    <property type="entry name" value="BLL2463 PROTEIN"/>
    <property type="match status" value="1"/>
</dbReference>
<dbReference type="KEGG" id="dvn:HQ394_10805"/>
<organism evidence="5 6">
    <name type="scientific">Defluviicoccus vanus</name>
    <dbReference type="NCBI Taxonomy" id="111831"/>
    <lineage>
        <taxon>Bacteria</taxon>
        <taxon>Pseudomonadati</taxon>
        <taxon>Pseudomonadota</taxon>
        <taxon>Alphaproteobacteria</taxon>
        <taxon>Rhodospirillales</taxon>
        <taxon>Rhodospirillaceae</taxon>
        <taxon>Defluviicoccus</taxon>
    </lineage>
</organism>
<dbReference type="InterPro" id="IPR024163">
    <property type="entry name" value="Aerotolerance_reg_N"/>
</dbReference>
<dbReference type="PANTHER" id="PTHR37464:SF1">
    <property type="entry name" value="BLL2463 PROTEIN"/>
    <property type="match status" value="1"/>
</dbReference>
<dbReference type="NCBIfam" id="TIGR02226">
    <property type="entry name" value="two_anch"/>
    <property type="match status" value="1"/>
</dbReference>
<keyword evidence="2" id="KW-1133">Transmembrane helix</keyword>
<dbReference type="InterPro" id="IPR029062">
    <property type="entry name" value="Class_I_gatase-like"/>
</dbReference>
<dbReference type="Proteomes" id="UP000516369">
    <property type="component" value="Chromosome"/>
</dbReference>
<dbReference type="SUPFAM" id="SSF52317">
    <property type="entry name" value="Class I glutamine amidotransferase-like"/>
    <property type="match status" value="1"/>
</dbReference>
<evidence type="ECO:0000313" key="5">
    <source>
        <dbReference type="EMBL" id="QNT69722.1"/>
    </source>
</evidence>
<keyword evidence="2" id="KW-0472">Membrane</keyword>
<feature type="transmembrane region" description="Helical" evidence="2">
    <location>
        <begin position="6"/>
        <end position="28"/>
    </location>
</feature>
<feature type="domain" description="Aerotolerance regulator N-terminal" evidence="3">
    <location>
        <begin position="8"/>
        <end position="81"/>
    </location>
</feature>
<dbReference type="Pfam" id="PF13709">
    <property type="entry name" value="DUF4159"/>
    <property type="match status" value="1"/>
</dbReference>
<dbReference type="InterPro" id="IPR011933">
    <property type="entry name" value="Double_TM_dom"/>
</dbReference>
<gene>
    <name evidence="5" type="ORF">HQ394_10805</name>
</gene>
<reference evidence="5 6" key="1">
    <citation type="submission" date="2020-05" db="EMBL/GenBank/DDBJ databases">
        <title>Complete closed genome sequence of Defluviicoccus vanus.</title>
        <authorList>
            <person name="Bessarab I."/>
            <person name="Arumugam K."/>
            <person name="Maszenan A.M."/>
            <person name="Seviour R.J."/>
            <person name="Williams R.B."/>
        </authorList>
    </citation>
    <scope>NUCLEOTIDE SEQUENCE [LARGE SCALE GENOMIC DNA]</scope>
    <source>
        <strain evidence="5 6">Ben 114</strain>
    </source>
</reference>
<dbReference type="AlphaFoldDB" id="A0A7H1N1Y6"/>
<dbReference type="RefSeq" id="WP_190260238.1">
    <property type="nucleotide sequence ID" value="NZ_CP053923.1"/>
</dbReference>
<keyword evidence="6" id="KW-1185">Reference proteome</keyword>
<sequence length="935" mass="98948">MLALGSLAFTAPWALAALALLPALWWLLRITPPAPQRLRFPPIRLLLDLERREETSAHTPWWLLLLRLLLAATLILGAARPLLHPQAAVGGQGPLFLIVDDGWAAAPQWTAVRDTLTDLLNIAQRQQRSVVLVTTAPTASQLVPTLTPAASVREAALLLEPKPWPTDRLAAVRALVAANRTANWPPGSVVWLADGLAEDGSRPAGPGQGQAQGQTAELVAALRSLGPVSAYLPAAGSHALLLKRNDDSSHPLAVTIVRPAPAAALAASPTLRFIAEDGSVIARERVTLAEGMTSATSQLQMPAEWLQRLARVQIEGNASAGAVLLADAGWQRRPVGLLSETPASGERPLIGAFYYVERALEPFAEIRRGTVIDLLHRDLSMLVMADAGSLDPASAAAVRTWVEGGGVLLRFGGPGLLQAAKSADPLLPERLRATDRLIGGALSWGTPGRLAPFEATSPFAGLSIPDDVEIRRQVLAEPELDVAGRTWARLEDGTPLISAARLGAGWVVLVHTTANADWSSLPLSGLFVEMLHRILDLGRGVAAIAADAPPMRPIETLDGFGRLGPPPAGTASITASAFAHIDLGPQHPPGYYGSEDARAALSLSSRITTLTPLGDLPSTVSLARYGATAEHDLRPWLWGLTLLLALVDLGLSLGQRGLLPRWRRAGATILVGLCLAGLAATSAPAAPASSRTGSERSRVDTDDGQTVTDGTAVAAALAPRLAFVRTGDAAIDAISEAGLAGLTTVINRRTAAELAAPVGVDPGQDELAFYPLLYWPLTGAEPSLSPAGARHVIAFMRTGGTILFDTRGSDGDWNALARQLDLPPLVPVDDDHVLKRSYYLLADLPGRWSGRPVWVEPSMDTINDGVSTVVAGSQDWAGAWAVDASRRPLLPVAPGGERQREMAYRFGVNLVMYVLTGNYKADQVHLPTILERLDQ</sequence>
<dbReference type="InterPro" id="IPR025297">
    <property type="entry name" value="DUF4159"/>
</dbReference>
<name>A0A7H1N1Y6_9PROT</name>
<evidence type="ECO:0000256" key="2">
    <source>
        <dbReference type="SAM" id="Phobius"/>
    </source>
</evidence>
<accession>A0A7H1N1Y6</accession>
<evidence type="ECO:0000259" key="4">
    <source>
        <dbReference type="Pfam" id="PF13709"/>
    </source>
</evidence>
<evidence type="ECO:0000313" key="6">
    <source>
        <dbReference type="Proteomes" id="UP000516369"/>
    </source>
</evidence>
<proteinExistence type="predicted"/>
<keyword evidence="2" id="KW-0812">Transmembrane</keyword>
<feature type="region of interest" description="Disordered" evidence="1">
    <location>
        <begin position="685"/>
        <end position="705"/>
    </location>
</feature>
<dbReference type="CDD" id="cd03143">
    <property type="entry name" value="A4_beta-galactosidase_middle_domain"/>
    <property type="match status" value="1"/>
</dbReference>
<feature type="transmembrane region" description="Helical" evidence="2">
    <location>
        <begin position="61"/>
        <end position="79"/>
    </location>
</feature>
<dbReference type="Gene3D" id="3.40.50.880">
    <property type="match status" value="1"/>
</dbReference>
<feature type="domain" description="DUF4159" evidence="4">
    <location>
        <begin position="720"/>
        <end position="915"/>
    </location>
</feature>
<protein>
    <submittedName>
        <fullName evidence="5">DUF4159 domain-containing protein</fullName>
    </submittedName>
</protein>
<dbReference type="EMBL" id="CP053923">
    <property type="protein sequence ID" value="QNT69722.1"/>
    <property type="molecule type" value="Genomic_DNA"/>
</dbReference>
<evidence type="ECO:0000256" key="1">
    <source>
        <dbReference type="SAM" id="MobiDB-lite"/>
    </source>
</evidence>
<dbReference type="Pfam" id="PF07584">
    <property type="entry name" value="BatA"/>
    <property type="match status" value="1"/>
</dbReference>
<evidence type="ECO:0000259" key="3">
    <source>
        <dbReference type="Pfam" id="PF07584"/>
    </source>
</evidence>